<evidence type="ECO:0000256" key="2">
    <source>
        <dbReference type="ARBA" id="ARBA00010289"/>
    </source>
</evidence>
<feature type="compositionally biased region" description="Basic and acidic residues" evidence="6">
    <location>
        <begin position="60"/>
        <end position="69"/>
    </location>
</feature>
<reference evidence="9" key="1">
    <citation type="submission" date="2022-11" db="UniProtKB">
        <authorList>
            <consortium name="WormBaseParasite"/>
        </authorList>
    </citation>
    <scope>IDENTIFICATION</scope>
</reference>
<evidence type="ECO:0000256" key="3">
    <source>
        <dbReference type="ARBA" id="ARBA00023015"/>
    </source>
</evidence>
<keyword evidence="4" id="KW-0804">Transcription</keyword>
<dbReference type="InterPro" id="IPR019035">
    <property type="entry name" value="Mediator_Med12"/>
</dbReference>
<protein>
    <submittedName>
        <fullName evidence="9">Mediator complex subunit Med12 domain-containing protein</fullName>
    </submittedName>
</protein>
<evidence type="ECO:0000256" key="6">
    <source>
        <dbReference type="SAM" id="MobiDB-lite"/>
    </source>
</evidence>
<dbReference type="GO" id="GO:0003712">
    <property type="term" value="F:transcription coregulator activity"/>
    <property type="evidence" value="ECO:0007669"/>
    <property type="project" value="InterPro"/>
</dbReference>
<sequence length="366" mass="42792">MQTSHSRSQQGHHASWHNQSPEKRPLRRHKPTVGPGGQSQESPNSRVYNSGHPDVYPQDPKQEEDKMTETRLQQGYKIPVPQIEYESLITTKNPRLSAQEDGFPKAAKWIVQIMHKKNDLNIVSLDKRKIKEGTFQSFAHAVNSGNLKGGKEHQKFFEDLARGSKSLQSLNKRFPLFKRKDECMEYIYSCKVPIQKAIWFFKMSQVAHGSTLVTQNKQKKTSLEQYSADQTKLFAKYFRDMLKRFQDSPQVESSPAYHRWPYFICLFKHSFEEGIVDRHDFLMDISDLPNDYINFPLEKPQIFRMLILFLSQFVDVITQNVFLARKVAYIITSRLRIYKKDFERKKGSISNASECFNDLIHCQHHS</sequence>
<dbReference type="WBParaSite" id="jg18728">
    <property type="protein sequence ID" value="jg18728"/>
    <property type="gene ID" value="jg18728"/>
</dbReference>
<dbReference type="SMART" id="SM01281">
    <property type="entry name" value="Med12"/>
    <property type="match status" value="1"/>
</dbReference>
<comment type="subcellular location">
    <subcellularLocation>
        <location evidence="1">Nucleus</location>
    </subcellularLocation>
</comment>
<proteinExistence type="inferred from homology"/>
<comment type="similarity">
    <text evidence="2">Belongs to the Mediator complex subunit 12 family.</text>
</comment>
<feature type="region of interest" description="Disordered" evidence="6">
    <location>
        <begin position="1"/>
        <end position="70"/>
    </location>
</feature>
<evidence type="ECO:0000313" key="8">
    <source>
        <dbReference type="Proteomes" id="UP000887574"/>
    </source>
</evidence>
<dbReference type="AlphaFoldDB" id="A0A915DEG6"/>
<feature type="compositionally biased region" description="Polar residues" evidence="6">
    <location>
        <begin position="1"/>
        <end position="19"/>
    </location>
</feature>
<keyword evidence="5" id="KW-0539">Nucleus</keyword>
<dbReference type="PANTHER" id="PTHR46567:SF1">
    <property type="entry name" value="MEDIATOR OF RNA POLYMERASE II TRANSCRIPTION SUBUNIT 12"/>
    <property type="match status" value="1"/>
</dbReference>
<organism evidence="8 9">
    <name type="scientific">Ditylenchus dipsaci</name>
    <dbReference type="NCBI Taxonomy" id="166011"/>
    <lineage>
        <taxon>Eukaryota</taxon>
        <taxon>Metazoa</taxon>
        <taxon>Ecdysozoa</taxon>
        <taxon>Nematoda</taxon>
        <taxon>Chromadorea</taxon>
        <taxon>Rhabditida</taxon>
        <taxon>Tylenchina</taxon>
        <taxon>Tylenchomorpha</taxon>
        <taxon>Sphaerularioidea</taxon>
        <taxon>Anguinidae</taxon>
        <taxon>Anguininae</taxon>
        <taxon>Ditylenchus</taxon>
    </lineage>
</organism>
<keyword evidence="8" id="KW-1185">Reference proteome</keyword>
<dbReference type="GO" id="GO:0016592">
    <property type="term" value="C:mediator complex"/>
    <property type="evidence" value="ECO:0007669"/>
    <property type="project" value="InterPro"/>
</dbReference>
<evidence type="ECO:0000256" key="1">
    <source>
        <dbReference type="ARBA" id="ARBA00004123"/>
    </source>
</evidence>
<dbReference type="Pfam" id="PF09497">
    <property type="entry name" value="Med12"/>
    <property type="match status" value="1"/>
</dbReference>
<feature type="domain" description="Mediator complex subunit Med12" evidence="7">
    <location>
        <begin position="146"/>
        <end position="202"/>
    </location>
</feature>
<evidence type="ECO:0000259" key="7">
    <source>
        <dbReference type="SMART" id="SM01281"/>
    </source>
</evidence>
<dbReference type="PANTHER" id="PTHR46567">
    <property type="entry name" value="MEDIATOR OF RNA POLYMERASE II TRANSCRIPTION SUBUNIT 12"/>
    <property type="match status" value="1"/>
</dbReference>
<evidence type="ECO:0000256" key="5">
    <source>
        <dbReference type="ARBA" id="ARBA00023242"/>
    </source>
</evidence>
<feature type="compositionally biased region" description="Polar residues" evidence="6">
    <location>
        <begin position="38"/>
        <end position="48"/>
    </location>
</feature>
<dbReference type="Proteomes" id="UP000887574">
    <property type="component" value="Unplaced"/>
</dbReference>
<keyword evidence="3" id="KW-0805">Transcription regulation</keyword>
<name>A0A915DEG6_9BILA</name>
<evidence type="ECO:0000256" key="4">
    <source>
        <dbReference type="ARBA" id="ARBA00023163"/>
    </source>
</evidence>
<accession>A0A915DEG6</accession>
<evidence type="ECO:0000313" key="9">
    <source>
        <dbReference type="WBParaSite" id="jg18728"/>
    </source>
</evidence>
<dbReference type="GO" id="GO:0006357">
    <property type="term" value="P:regulation of transcription by RNA polymerase II"/>
    <property type="evidence" value="ECO:0007669"/>
    <property type="project" value="InterPro"/>
</dbReference>